<protein>
    <recommendedName>
        <fullName evidence="3">Glycosyltransferase</fullName>
    </recommendedName>
</protein>
<gene>
    <name evidence="1" type="ORF">V5O48_017783</name>
</gene>
<evidence type="ECO:0008006" key="3">
    <source>
        <dbReference type="Google" id="ProtNLM"/>
    </source>
</evidence>
<comment type="caution">
    <text evidence="1">The sequence shown here is derived from an EMBL/GenBank/DDBJ whole genome shotgun (WGS) entry which is preliminary data.</text>
</comment>
<accession>A0ABR3EN11</accession>
<organism evidence="1 2">
    <name type="scientific">Marasmius crinis-equi</name>
    <dbReference type="NCBI Taxonomy" id="585013"/>
    <lineage>
        <taxon>Eukaryota</taxon>
        <taxon>Fungi</taxon>
        <taxon>Dikarya</taxon>
        <taxon>Basidiomycota</taxon>
        <taxon>Agaricomycotina</taxon>
        <taxon>Agaricomycetes</taxon>
        <taxon>Agaricomycetidae</taxon>
        <taxon>Agaricales</taxon>
        <taxon>Marasmiineae</taxon>
        <taxon>Marasmiaceae</taxon>
        <taxon>Marasmius</taxon>
    </lineage>
</organism>
<reference evidence="1 2" key="1">
    <citation type="submission" date="2024-02" db="EMBL/GenBank/DDBJ databases">
        <title>A draft genome for the cacao thread blight pathogen Marasmius crinis-equi.</title>
        <authorList>
            <person name="Cohen S.P."/>
            <person name="Baruah I.K."/>
            <person name="Amoako-Attah I."/>
            <person name="Bukari Y."/>
            <person name="Meinhardt L.W."/>
            <person name="Bailey B.A."/>
        </authorList>
    </citation>
    <scope>NUCLEOTIDE SEQUENCE [LARGE SCALE GENOMIC DNA]</scope>
    <source>
        <strain evidence="1 2">GH-76</strain>
    </source>
</reference>
<dbReference type="Proteomes" id="UP001465976">
    <property type="component" value="Unassembled WGS sequence"/>
</dbReference>
<name>A0ABR3EN11_9AGAR</name>
<sequence length="66" mass="7441">MSSKHILLHTIPGWGHVKPLVALMVLIAEMREDVVLTLPVGVIAAKVVEELAKLPRERHEQIEERI</sequence>
<evidence type="ECO:0000313" key="2">
    <source>
        <dbReference type="Proteomes" id="UP001465976"/>
    </source>
</evidence>
<evidence type="ECO:0000313" key="1">
    <source>
        <dbReference type="EMBL" id="KAL0564268.1"/>
    </source>
</evidence>
<dbReference type="EMBL" id="JBAHYK010002892">
    <property type="protein sequence ID" value="KAL0564268.1"/>
    <property type="molecule type" value="Genomic_DNA"/>
</dbReference>
<proteinExistence type="predicted"/>
<keyword evidence="2" id="KW-1185">Reference proteome</keyword>